<proteinExistence type="predicted"/>
<reference evidence="1" key="1">
    <citation type="submission" date="2018-05" db="EMBL/GenBank/DDBJ databases">
        <authorList>
            <person name="Lanie J.A."/>
            <person name="Ng W.-L."/>
            <person name="Kazmierczak K.M."/>
            <person name="Andrzejewski T.M."/>
            <person name="Davidsen T.M."/>
            <person name="Wayne K.J."/>
            <person name="Tettelin H."/>
            <person name="Glass J.I."/>
            <person name="Rusch D."/>
            <person name="Podicherti R."/>
            <person name="Tsui H.-C.T."/>
            <person name="Winkler M.E."/>
        </authorList>
    </citation>
    <scope>NUCLEOTIDE SEQUENCE</scope>
</reference>
<protein>
    <submittedName>
        <fullName evidence="1">Uncharacterized protein</fullName>
    </submittedName>
</protein>
<feature type="non-terminal residue" evidence="1">
    <location>
        <position position="135"/>
    </location>
</feature>
<accession>A0A382NCW9</accession>
<organism evidence="1">
    <name type="scientific">marine metagenome</name>
    <dbReference type="NCBI Taxonomy" id="408172"/>
    <lineage>
        <taxon>unclassified sequences</taxon>
        <taxon>metagenomes</taxon>
        <taxon>ecological metagenomes</taxon>
    </lineage>
</organism>
<gene>
    <name evidence="1" type="ORF">METZ01_LOCUS311907</name>
</gene>
<dbReference type="AlphaFoldDB" id="A0A382NCW9"/>
<sequence>MEKIFLNWFIKKLAIFSIFLLLFITTHSKSEGADLNLDPMGFHNLNKPIKPGYSRLTIKREKHTQAAASKANIHINGKSVVKLPNGKATIYDVKSGGTTVSVTAFMVVGRWSMAFDSEPGASYLIEVTPKSAHFG</sequence>
<evidence type="ECO:0000313" key="1">
    <source>
        <dbReference type="EMBL" id="SVC59053.1"/>
    </source>
</evidence>
<name>A0A382NCW9_9ZZZZ</name>
<dbReference type="EMBL" id="UINC01099632">
    <property type="protein sequence ID" value="SVC59053.1"/>
    <property type="molecule type" value="Genomic_DNA"/>
</dbReference>